<dbReference type="Proteomes" id="UP000828390">
    <property type="component" value="Unassembled WGS sequence"/>
</dbReference>
<gene>
    <name evidence="1" type="ORF">DPMN_089393</name>
</gene>
<dbReference type="EMBL" id="JAIWYP010000003">
    <property type="protein sequence ID" value="KAH3847079.1"/>
    <property type="molecule type" value="Genomic_DNA"/>
</dbReference>
<sequence length="70" mass="8127">MAQLLDKRINIEVKRLDESVDERIDTLRADINSDLDSLMRKISFLTDAIQAFQPENEDTSCNLVFQKLNE</sequence>
<name>A0A9D4QXD5_DREPO</name>
<evidence type="ECO:0000313" key="1">
    <source>
        <dbReference type="EMBL" id="KAH3847079.1"/>
    </source>
</evidence>
<dbReference type="AlphaFoldDB" id="A0A9D4QXD5"/>
<comment type="caution">
    <text evidence="1">The sequence shown here is derived from an EMBL/GenBank/DDBJ whole genome shotgun (WGS) entry which is preliminary data.</text>
</comment>
<proteinExistence type="predicted"/>
<keyword evidence="2" id="KW-1185">Reference proteome</keyword>
<reference evidence="1" key="2">
    <citation type="submission" date="2020-11" db="EMBL/GenBank/DDBJ databases">
        <authorList>
            <person name="McCartney M.A."/>
            <person name="Auch B."/>
            <person name="Kono T."/>
            <person name="Mallez S."/>
            <person name="Becker A."/>
            <person name="Gohl D.M."/>
            <person name="Silverstein K.A.T."/>
            <person name="Koren S."/>
            <person name="Bechman K.B."/>
            <person name="Herman A."/>
            <person name="Abrahante J.E."/>
            <person name="Garbe J."/>
        </authorList>
    </citation>
    <scope>NUCLEOTIDE SEQUENCE</scope>
    <source>
        <strain evidence="1">Duluth1</strain>
        <tissue evidence="1">Whole animal</tissue>
    </source>
</reference>
<evidence type="ECO:0000313" key="2">
    <source>
        <dbReference type="Proteomes" id="UP000828390"/>
    </source>
</evidence>
<accession>A0A9D4QXD5</accession>
<protein>
    <submittedName>
        <fullName evidence="1">Uncharacterized protein</fullName>
    </submittedName>
</protein>
<reference evidence="1" key="1">
    <citation type="journal article" date="2019" name="bioRxiv">
        <title>The Genome of the Zebra Mussel, Dreissena polymorpha: A Resource for Invasive Species Research.</title>
        <authorList>
            <person name="McCartney M.A."/>
            <person name="Auch B."/>
            <person name="Kono T."/>
            <person name="Mallez S."/>
            <person name="Zhang Y."/>
            <person name="Obille A."/>
            <person name="Becker A."/>
            <person name="Abrahante J.E."/>
            <person name="Garbe J."/>
            <person name="Badalamenti J.P."/>
            <person name="Herman A."/>
            <person name="Mangelson H."/>
            <person name="Liachko I."/>
            <person name="Sullivan S."/>
            <person name="Sone E.D."/>
            <person name="Koren S."/>
            <person name="Silverstein K.A.T."/>
            <person name="Beckman K.B."/>
            <person name="Gohl D.M."/>
        </authorList>
    </citation>
    <scope>NUCLEOTIDE SEQUENCE</scope>
    <source>
        <strain evidence="1">Duluth1</strain>
        <tissue evidence="1">Whole animal</tissue>
    </source>
</reference>
<organism evidence="1 2">
    <name type="scientific">Dreissena polymorpha</name>
    <name type="common">Zebra mussel</name>
    <name type="synonym">Mytilus polymorpha</name>
    <dbReference type="NCBI Taxonomy" id="45954"/>
    <lineage>
        <taxon>Eukaryota</taxon>
        <taxon>Metazoa</taxon>
        <taxon>Spiralia</taxon>
        <taxon>Lophotrochozoa</taxon>
        <taxon>Mollusca</taxon>
        <taxon>Bivalvia</taxon>
        <taxon>Autobranchia</taxon>
        <taxon>Heteroconchia</taxon>
        <taxon>Euheterodonta</taxon>
        <taxon>Imparidentia</taxon>
        <taxon>Neoheterodontei</taxon>
        <taxon>Myida</taxon>
        <taxon>Dreissenoidea</taxon>
        <taxon>Dreissenidae</taxon>
        <taxon>Dreissena</taxon>
    </lineage>
</organism>